<accession>A0A4Y2RUW6</accession>
<evidence type="ECO:0000313" key="2">
    <source>
        <dbReference type="Proteomes" id="UP000499080"/>
    </source>
</evidence>
<dbReference type="EMBL" id="BGPR01018292">
    <property type="protein sequence ID" value="GBN78755.1"/>
    <property type="molecule type" value="Genomic_DNA"/>
</dbReference>
<name>A0A4Y2RUW6_ARAVE</name>
<keyword evidence="2" id="KW-1185">Reference proteome</keyword>
<comment type="caution">
    <text evidence="1">The sequence shown here is derived from an EMBL/GenBank/DDBJ whole genome shotgun (WGS) entry which is preliminary data.</text>
</comment>
<protein>
    <submittedName>
        <fullName evidence="1">Uncharacterized protein</fullName>
    </submittedName>
</protein>
<dbReference type="AlphaFoldDB" id="A0A4Y2RUW6"/>
<sequence length="122" mass="14101">MGNYYYPSGKVSASGRRVPDRSPPHVSMATTITVAEPVGWTWDRAGGFQIRNSIPLKIHRMRIIEDKFSLVTTSRFEATRWLFGMDLVILNHGQMTRTNLSWQPLSKLPLHTKRRTFDLRMI</sequence>
<gene>
    <name evidence="1" type="ORF">AVEN_2018_1</name>
</gene>
<evidence type="ECO:0000313" key="1">
    <source>
        <dbReference type="EMBL" id="GBN78755.1"/>
    </source>
</evidence>
<reference evidence="1 2" key="1">
    <citation type="journal article" date="2019" name="Sci. Rep.">
        <title>Orb-weaving spider Araneus ventricosus genome elucidates the spidroin gene catalogue.</title>
        <authorList>
            <person name="Kono N."/>
            <person name="Nakamura H."/>
            <person name="Ohtoshi R."/>
            <person name="Moran D.A.P."/>
            <person name="Shinohara A."/>
            <person name="Yoshida Y."/>
            <person name="Fujiwara M."/>
            <person name="Mori M."/>
            <person name="Tomita M."/>
            <person name="Arakawa K."/>
        </authorList>
    </citation>
    <scope>NUCLEOTIDE SEQUENCE [LARGE SCALE GENOMIC DNA]</scope>
</reference>
<organism evidence="1 2">
    <name type="scientific">Araneus ventricosus</name>
    <name type="common">Orbweaver spider</name>
    <name type="synonym">Epeira ventricosa</name>
    <dbReference type="NCBI Taxonomy" id="182803"/>
    <lineage>
        <taxon>Eukaryota</taxon>
        <taxon>Metazoa</taxon>
        <taxon>Ecdysozoa</taxon>
        <taxon>Arthropoda</taxon>
        <taxon>Chelicerata</taxon>
        <taxon>Arachnida</taxon>
        <taxon>Araneae</taxon>
        <taxon>Araneomorphae</taxon>
        <taxon>Entelegynae</taxon>
        <taxon>Araneoidea</taxon>
        <taxon>Araneidae</taxon>
        <taxon>Araneus</taxon>
    </lineage>
</organism>
<proteinExistence type="predicted"/>
<dbReference type="Proteomes" id="UP000499080">
    <property type="component" value="Unassembled WGS sequence"/>
</dbReference>